<evidence type="ECO:0000313" key="1">
    <source>
        <dbReference type="EMBL" id="AIF26391.1"/>
    </source>
</evidence>
<dbReference type="GO" id="GO:0003690">
    <property type="term" value="F:double-stranded DNA binding"/>
    <property type="evidence" value="ECO:0007669"/>
    <property type="project" value="InterPro"/>
</dbReference>
<name>A0A0H3U7G5_9BACT</name>
<proteinExistence type="predicted"/>
<dbReference type="GO" id="GO:0042262">
    <property type="term" value="P:DNA protection"/>
    <property type="evidence" value="ECO:0007669"/>
    <property type="project" value="InterPro"/>
</dbReference>
<dbReference type="SUPFAM" id="SSF161266">
    <property type="entry name" value="Gam-like"/>
    <property type="match status" value="1"/>
</dbReference>
<dbReference type="InterPro" id="IPR009951">
    <property type="entry name" value="Host-nuc_inhib_Gam"/>
</dbReference>
<sequence length="182" mass="20812">MAIIKKKKAAGFKTREEFEAAVDRMAKLYVQVQKDEAALKGRHQALDDKYQPEIKAQKDEISELYDNAEVYFKEHASDLCKPGTKQGETKLAFFGVKVGMPTVIKHTREALKAIAARWFADVNLKAFVRAAPEVDKDGILAVFRDEKRVEEQNLIRAQGFTVEQEPQEFWVRPRAEDQVKQS</sequence>
<reference evidence="1" key="1">
    <citation type="submission" date="2013-08" db="EMBL/GenBank/DDBJ databases">
        <title>Comparison of modified E. coli strains.</title>
        <authorList>
            <person name="Juergensen J."/>
            <person name="Bonge A."/>
            <person name="Streit W.R."/>
        </authorList>
    </citation>
    <scope>NUCLEOTIDE SEQUENCE</scope>
</reference>
<evidence type="ECO:0008006" key="2">
    <source>
        <dbReference type="Google" id="ProtNLM"/>
    </source>
</evidence>
<protein>
    <recommendedName>
        <fullName evidence="2">Host-nuclease inhibitor protein Gam</fullName>
    </recommendedName>
</protein>
<dbReference type="AlphaFoldDB" id="A0A0H3U7G5"/>
<organism evidence="1">
    <name type="scientific">uncultured bacterium fosmid pJB16B1</name>
    <dbReference type="NCBI Taxonomy" id="1478054"/>
    <lineage>
        <taxon>Bacteria</taxon>
        <taxon>environmental samples</taxon>
    </lineage>
</organism>
<accession>A0A0H3U7G5</accession>
<dbReference type="Pfam" id="PF07352">
    <property type="entry name" value="Phage_Mu_Gam"/>
    <property type="match status" value="1"/>
</dbReference>
<dbReference type="EMBL" id="KF540228">
    <property type="protein sequence ID" value="AIF26391.1"/>
    <property type="molecule type" value="Genomic_DNA"/>
</dbReference>